<dbReference type="RefSeq" id="WP_040100109.1">
    <property type="nucleotide sequence ID" value="NZ_JWJD01000005.1"/>
</dbReference>
<comment type="caution">
    <text evidence="1">The sequence shown here is derived from an EMBL/GenBank/DDBJ whole genome shotgun (WGS) entry which is preliminary data.</text>
</comment>
<name>A0A0C2HGT1_9BACT</name>
<dbReference type="AlphaFoldDB" id="A0A0C2HGT1"/>
<dbReference type="EMBL" id="JWJD01000005">
    <property type="protein sequence ID" value="KIH76151.1"/>
    <property type="molecule type" value="Genomic_DNA"/>
</dbReference>
<gene>
    <name evidence="1" type="ORF">GFER_13110</name>
</gene>
<evidence type="ECO:0000313" key="2">
    <source>
        <dbReference type="Proteomes" id="UP000035068"/>
    </source>
</evidence>
<dbReference type="Proteomes" id="UP000035068">
    <property type="component" value="Unassembled WGS sequence"/>
</dbReference>
<organism evidence="1 2">
    <name type="scientific">Geoalkalibacter ferrihydriticus DSM 17813</name>
    <dbReference type="NCBI Taxonomy" id="1121915"/>
    <lineage>
        <taxon>Bacteria</taxon>
        <taxon>Pseudomonadati</taxon>
        <taxon>Thermodesulfobacteriota</taxon>
        <taxon>Desulfuromonadia</taxon>
        <taxon>Desulfuromonadales</taxon>
        <taxon>Geoalkalibacteraceae</taxon>
        <taxon>Geoalkalibacter</taxon>
    </lineage>
</organism>
<accession>A0A0C2HGT1</accession>
<sequence>MEKKPSTKLASNPPEVAIRCPFIPRPLLQCYCYESNSTNIEAMILYCGGDYLQCRIYLQNLPSHTTKGDNLE</sequence>
<reference evidence="1 2" key="1">
    <citation type="submission" date="2014-12" db="EMBL/GenBank/DDBJ databases">
        <title>Genomes of Geoalkalibacter ferrihydriticus and Geoalkalibacter subterraneus, two haloalkaliphilic metal-reducing members of the Geobacteraceae.</title>
        <authorList>
            <person name="Badalamenti J.P."/>
            <person name="Torres C.I."/>
            <person name="Krajmalnik-Brown R."/>
            <person name="Bond D.R."/>
        </authorList>
    </citation>
    <scope>NUCLEOTIDE SEQUENCE [LARGE SCALE GENOMIC DNA]</scope>
    <source>
        <strain evidence="1 2">DSM 17813</strain>
    </source>
</reference>
<keyword evidence="2" id="KW-1185">Reference proteome</keyword>
<proteinExistence type="predicted"/>
<evidence type="ECO:0000313" key="1">
    <source>
        <dbReference type="EMBL" id="KIH76151.1"/>
    </source>
</evidence>
<protein>
    <submittedName>
        <fullName evidence="1">Uncharacterized protein</fullName>
    </submittedName>
</protein>